<evidence type="ECO:0000256" key="2">
    <source>
        <dbReference type="ARBA" id="ARBA00022833"/>
    </source>
</evidence>
<dbReference type="InterPro" id="IPR021858">
    <property type="entry name" value="Fun_TF"/>
</dbReference>
<feature type="domain" description="Zn(2)-C6 fungal-type" evidence="7">
    <location>
        <begin position="12"/>
        <end position="40"/>
    </location>
</feature>
<evidence type="ECO:0000259" key="7">
    <source>
        <dbReference type="PROSITE" id="PS50048"/>
    </source>
</evidence>
<evidence type="ECO:0000256" key="6">
    <source>
        <dbReference type="ARBA" id="ARBA00023242"/>
    </source>
</evidence>
<keyword evidence="4" id="KW-0238">DNA-binding</keyword>
<protein>
    <recommendedName>
        <fullName evidence="7">Zn(2)-C6 fungal-type domain-containing protein</fullName>
    </recommendedName>
</protein>
<dbReference type="GO" id="GO:0008270">
    <property type="term" value="F:zinc ion binding"/>
    <property type="evidence" value="ECO:0007669"/>
    <property type="project" value="InterPro"/>
</dbReference>
<evidence type="ECO:0000313" key="9">
    <source>
        <dbReference type="Proteomes" id="UP001283341"/>
    </source>
</evidence>
<reference evidence="8" key="1">
    <citation type="journal article" date="2023" name="Mol. Phylogenet. Evol.">
        <title>Genome-scale phylogeny and comparative genomics of the fungal order Sordariales.</title>
        <authorList>
            <person name="Hensen N."/>
            <person name="Bonometti L."/>
            <person name="Westerberg I."/>
            <person name="Brannstrom I.O."/>
            <person name="Guillou S."/>
            <person name="Cros-Aarteil S."/>
            <person name="Calhoun S."/>
            <person name="Haridas S."/>
            <person name="Kuo A."/>
            <person name="Mondo S."/>
            <person name="Pangilinan J."/>
            <person name="Riley R."/>
            <person name="LaButti K."/>
            <person name="Andreopoulos B."/>
            <person name="Lipzen A."/>
            <person name="Chen C."/>
            <person name="Yan M."/>
            <person name="Daum C."/>
            <person name="Ng V."/>
            <person name="Clum A."/>
            <person name="Steindorff A."/>
            <person name="Ohm R.A."/>
            <person name="Martin F."/>
            <person name="Silar P."/>
            <person name="Natvig D.O."/>
            <person name="Lalanne C."/>
            <person name="Gautier V."/>
            <person name="Ament-Velasquez S.L."/>
            <person name="Kruys A."/>
            <person name="Hutchinson M.I."/>
            <person name="Powell A.J."/>
            <person name="Barry K."/>
            <person name="Miller A.N."/>
            <person name="Grigoriev I.V."/>
            <person name="Debuchy R."/>
            <person name="Gladieux P."/>
            <person name="Hiltunen Thoren M."/>
            <person name="Johannesson H."/>
        </authorList>
    </citation>
    <scope>NUCLEOTIDE SEQUENCE</scope>
    <source>
        <strain evidence="8">CBS 118394</strain>
    </source>
</reference>
<dbReference type="InterPro" id="IPR052360">
    <property type="entry name" value="Transcr_Regulatory_Proteins"/>
</dbReference>
<dbReference type="GO" id="GO:0003677">
    <property type="term" value="F:DNA binding"/>
    <property type="evidence" value="ECO:0007669"/>
    <property type="project" value="UniProtKB-KW"/>
</dbReference>
<gene>
    <name evidence="8" type="ORF">B0H66DRAFT_347936</name>
</gene>
<organism evidence="8 9">
    <name type="scientific">Apodospora peruviana</name>
    <dbReference type="NCBI Taxonomy" id="516989"/>
    <lineage>
        <taxon>Eukaryota</taxon>
        <taxon>Fungi</taxon>
        <taxon>Dikarya</taxon>
        <taxon>Ascomycota</taxon>
        <taxon>Pezizomycotina</taxon>
        <taxon>Sordariomycetes</taxon>
        <taxon>Sordariomycetidae</taxon>
        <taxon>Sordariales</taxon>
        <taxon>Lasiosphaeriaceae</taxon>
        <taxon>Apodospora</taxon>
    </lineage>
</organism>
<keyword evidence="3" id="KW-0805">Transcription regulation</keyword>
<name>A0AAE0HZC8_9PEZI</name>
<dbReference type="AlphaFoldDB" id="A0AAE0HZC8"/>
<dbReference type="Pfam" id="PF00172">
    <property type="entry name" value="Zn_clus"/>
    <property type="match status" value="1"/>
</dbReference>
<evidence type="ECO:0000256" key="5">
    <source>
        <dbReference type="ARBA" id="ARBA00023163"/>
    </source>
</evidence>
<reference evidence="8" key="2">
    <citation type="submission" date="2023-06" db="EMBL/GenBank/DDBJ databases">
        <authorList>
            <consortium name="Lawrence Berkeley National Laboratory"/>
            <person name="Haridas S."/>
            <person name="Hensen N."/>
            <person name="Bonometti L."/>
            <person name="Westerberg I."/>
            <person name="Brannstrom I.O."/>
            <person name="Guillou S."/>
            <person name="Cros-Aarteil S."/>
            <person name="Calhoun S."/>
            <person name="Kuo A."/>
            <person name="Mondo S."/>
            <person name="Pangilinan J."/>
            <person name="Riley R."/>
            <person name="Labutti K."/>
            <person name="Andreopoulos B."/>
            <person name="Lipzen A."/>
            <person name="Chen C."/>
            <person name="Yanf M."/>
            <person name="Daum C."/>
            <person name="Ng V."/>
            <person name="Clum A."/>
            <person name="Steindorff A."/>
            <person name="Ohm R."/>
            <person name="Martin F."/>
            <person name="Silar P."/>
            <person name="Natvig D."/>
            <person name="Lalanne C."/>
            <person name="Gautier V."/>
            <person name="Ament-Velasquez S.L."/>
            <person name="Kruys A."/>
            <person name="Hutchinson M.I."/>
            <person name="Powell A.J."/>
            <person name="Barry K."/>
            <person name="Miller A.N."/>
            <person name="Grigoriev I.V."/>
            <person name="Debuchy R."/>
            <person name="Gladieux P."/>
            <person name="Thoren M.H."/>
            <person name="Johannesson H."/>
        </authorList>
    </citation>
    <scope>NUCLEOTIDE SEQUENCE</scope>
    <source>
        <strain evidence="8">CBS 118394</strain>
    </source>
</reference>
<dbReference type="Proteomes" id="UP001283341">
    <property type="component" value="Unassembled WGS sequence"/>
</dbReference>
<evidence type="ECO:0000313" key="8">
    <source>
        <dbReference type="EMBL" id="KAK3315667.1"/>
    </source>
</evidence>
<evidence type="ECO:0000256" key="4">
    <source>
        <dbReference type="ARBA" id="ARBA00023125"/>
    </source>
</evidence>
<dbReference type="EMBL" id="JAUEDM010000006">
    <property type="protein sequence ID" value="KAK3315667.1"/>
    <property type="molecule type" value="Genomic_DNA"/>
</dbReference>
<dbReference type="InterPro" id="IPR036864">
    <property type="entry name" value="Zn2-C6_fun-type_DNA-bd_sf"/>
</dbReference>
<dbReference type="SMART" id="SM00066">
    <property type="entry name" value="GAL4"/>
    <property type="match status" value="1"/>
</dbReference>
<dbReference type="PANTHER" id="PTHR36206:SF12">
    <property type="entry name" value="ASPERCRYPTIN BIOSYNTHESIS CLUSTER-SPECIFIC TRANSCRIPTION REGULATOR ATNN-RELATED"/>
    <property type="match status" value="1"/>
</dbReference>
<dbReference type="Gene3D" id="4.10.240.10">
    <property type="entry name" value="Zn(2)-C6 fungal-type DNA-binding domain"/>
    <property type="match status" value="1"/>
</dbReference>
<keyword evidence="5" id="KW-0804">Transcription</keyword>
<proteinExistence type="predicted"/>
<dbReference type="InterPro" id="IPR001138">
    <property type="entry name" value="Zn2Cys6_DnaBD"/>
</dbReference>
<dbReference type="PANTHER" id="PTHR36206">
    <property type="entry name" value="ASPERCRYPTIN BIOSYNTHESIS CLUSTER-SPECIFIC TRANSCRIPTION REGULATOR ATNN-RELATED"/>
    <property type="match status" value="1"/>
</dbReference>
<accession>A0AAE0HZC8</accession>
<evidence type="ECO:0000256" key="1">
    <source>
        <dbReference type="ARBA" id="ARBA00022723"/>
    </source>
</evidence>
<keyword evidence="9" id="KW-1185">Reference proteome</keyword>
<dbReference type="PROSITE" id="PS50048">
    <property type="entry name" value="ZN2_CY6_FUNGAL_2"/>
    <property type="match status" value="1"/>
</dbReference>
<comment type="caution">
    <text evidence="8">The sequence shown here is derived from an EMBL/GenBank/DDBJ whole genome shotgun (WGS) entry which is preliminary data.</text>
</comment>
<dbReference type="Pfam" id="PF11951">
    <property type="entry name" value="Fungal_trans_2"/>
    <property type="match status" value="1"/>
</dbReference>
<sequence length="590" mass="65166">MARLSVPRSRTGCKTCRIRRVKCDEARPSCLACVRTGRKCEGYSTSPTSSHGSNPAHIIPITSYAIPFRVPGSQQDRQLLHYFCVQGAVDVAGFLPVVFWTRTVPLAGHHDPVIRHALIALSSLHLDLTMVNTPSNSPVSDNSSDPAATGTASEKTLARYGNVLRALQRRIDKTVTDNDKKNRAEATKGALICSALFYCFESALGDGQAAVKHLDGGLRLLNSLRDNGADKDDVADSEDEFMDETIQVLGRLDLQATFFNQDRPPLLNVNPMRNDKSTHAAATCGSDAFFPGLAEAQLLLTRLTNCIFRFLLDNSPPDLVNSPVSVDPNVLEEKAWLLNQLDIWEQKFGVLKSLAIQEDNSADTTKLNKSQQRDDSLVRGVQTLLIQHRTFQMLLTSRLPENSEAVFGITPCPDAEFILQLSESLLQRQSESDRRQIFSSETGIVAPLTVIAIRCADESVCTRAMRLLQRSRRREGLYDSGTMVELIRKLEMLQRKKILEDAEAARRKVDVEAEAAAARVKASWSAQPLDHSAQPLNHSAQSLEHAALKKIDPAWRGLDVVGEHMEQLLLADDVGGEGLWECKAGSRKIR</sequence>
<keyword evidence="1" id="KW-0479">Metal-binding</keyword>
<evidence type="ECO:0000256" key="3">
    <source>
        <dbReference type="ARBA" id="ARBA00023015"/>
    </source>
</evidence>
<keyword evidence="6" id="KW-0539">Nucleus</keyword>
<dbReference type="SUPFAM" id="SSF57701">
    <property type="entry name" value="Zn2/Cys6 DNA-binding domain"/>
    <property type="match status" value="1"/>
</dbReference>
<dbReference type="PROSITE" id="PS00463">
    <property type="entry name" value="ZN2_CY6_FUNGAL_1"/>
    <property type="match status" value="1"/>
</dbReference>
<dbReference type="GO" id="GO:0000981">
    <property type="term" value="F:DNA-binding transcription factor activity, RNA polymerase II-specific"/>
    <property type="evidence" value="ECO:0007669"/>
    <property type="project" value="InterPro"/>
</dbReference>
<keyword evidence="2" id="KW-0862">Zinc</keyword>
<dbReference type="CDD" id="cd00067">
    <property type="entry name" value="GAL4"/>
    <property type="match status" value="1"/>
</dbReference>